<reference evidence="1 2" key="1">
    <citation type="submission" date="2018-07" db="EMBL/GenBank/DDBJ databases">
        <title>Genome sequences of six Lactobacillus spp. isolated from bumble bee guts.</title>
        <authorList>
            <person name="Motta E.V.S."/>
            <person name="Moran N.A."/>
        </authorList>
    </citation>
    <scope>NUCLEOTIDE SEQUENCE [LARGE SCALE GENOMIC DNA]</scope>
    <source>
        <strain evidence="1 2">BI-1.1</strain>
    </source>
</reference>
<organism evidence="1 2">
    <name type="scientific">Bombilactobacillus bombi</name>
    <dbReference type="NCBI Taxonomy" id="1303590"/>
    <lineage>
        <taxon>Bacteria</taxon>
        <taxon>Bacillati</taxon>
        <taxon>Bacillota</taxon>
        <taxon>Bacilli</taxon>
        <taxon>Lactobacillales</taxon>
        <taxon>Lactobacillaceae</taxon>
        <taxon>Bombilactobacillus</taxon>
    </lineage>
</organism>
<dbReference type="OrthoDB" id="2329412at2"/>
<dbReference type="EMBL" id="QOCR01000002">
    <property type="protein sequence ID" value="RHW51332.1"/>
    <property type="molecule type" value="Genomic_DNA"/>
</dbReference>
<comment type="caution">
    <text evidence="1">The sequence shown here is derived from an EMBL/GenBank/DDBJ whole genome shotgun (WGS) entry which is preliminary data.</text>
</comment>
<protein>
    <submittedName>
        <fullName evidence="1">Uncharacterized protein</fullName>
    </submittedName>
</protein>
<evidence type="ECO:0000313" key="2">
    <source>
        <dbReference type="Proteomes" id="UP000284109"/>
    </source>
</evidence>
<sequence>MNNAPGIPNHLWNLPDSVLQSEFPEIWDKKKKLRYKNAHFDQIITDQDDGEIYLKRHGSNKAERIELFKLSDLLKYPEMPEIRELDEQKIIRDWVSLADDNIFNRTNANWETIRTDFEDLWYNFKAVYNWSKQINDFLPFAIKQLDTNLSIALKDNYYPKAVVDKKLQLLEARLDNLQKRVVAAPAIGPYANPSRTDQYPTNLDVNDKIQDDNLKTEINQLYETGGKQ</sequence>
<dbReference type="Proteomes" id="UP000284109">
    <property type="component" value="Unassembled WGS sequence"/>
</dbReference>
<proteinExistence type="predicted"/>
<gene>
    <name evidence="1" type="ORF">DS831_04740</name>
</gene>
<keyword evidence="2" id="KW-1185">Reference proteome</keyword>
<name>A0A3R6ZYP0_9LACO</name>
<dbReference type="AlphaFoldDB" id="A0A3R6ZYP0"/>
<accession>A0A3R6ZYP0</accession>
<evidence type="ECO:0000313" key="1">
    <source>
        <dbReference type="EMBL" id="RHW51332.1"/>
    </source>
</evidence>
<dbReference type="RefSeq" id="WP_118900895.1">
    <property type="nucleotide sequence ID" value="NZ_QOCR01000002.1"/>
</dbReference>